<dbReference type="EMBL" id="MU118011">
    <property type="protein sequence ID" value="KAF9648557.1"/>
    <property type="molecule type" value="Genomic_DNA"/>
</dbReference>
<evidence type="ECO:0000313" key="1">
    <source>
        <dbReference type="EMBL" id="KAF9648557.1"/>
    </source>
</evidence>
<comment type="caution">
    <text evidence="1">The sequence shown here is derived from an EMBL/GenBank/DDBJ whole genome shotgun (WGS) entry which is preliminary data.</text>
</comment>
<reference evidence="1" key="2">
    <citation type="journal article" date="2020" name="Nat. Commun.">
        <title>Large-scale genome sequencing of mycorrhizal fungi provides insights into the early evolution of symbiotic traits.</title>
        <authorList>
            <person name="Miyauchi S."/>
            <person name="Kiss E."/>
            <person name="Kuo A."/>
            <person name="Drula E."/>
            <person name="Kohler A."/>
            <person name="Sanchez-Garcia M."/>
            <person name="Morin E."/>
            <person name="Andreopoulos B."/>
            <person name="Barry K.W."/>
            <person name="Bonito G."/>
            <person name="Buee M."/>
            <person name="Carver A."/>
            <person name="Chen C."/>
            <person name="Cichocki N."/>
            <person name="Clum A."/>
            <person name="Culley D."/>
            <person name="Crous P.W."/>
            <person name="Fauchery L."/>
            <person name="Girlanda M."/>
            <person name="Hayes R.D."/>
            <person name="Keri Z."/>
            <person name="LaButti K."/>
            <person name="Lipzen A."/>
            <person name="Lombard V."/>
            <person name="Magnuson J."/>
            <person name="Maillard F."/>
            <person name="Murat C."/>
            <person name="Nolan M."/>
            <person name="Ohm R.A."/>
            <person name="Pangilinan J."/>
            <person name="Pereira M.F."/>
            <person name="Perotto S."/>
            <person name="Peter M."/>
            <person name="Pfister S."/>
            <person name="Riley R."/>
            <person name="Sitrit Y."/>
            <person name="Stielow J.B."/>
            <person name="Szollosi G."/>
            <person name="Zifcakova L."/>
            <person name="Stursova M."/>
            <person name="Spatafora J.W."/>
            <person name="Tedersoo L."/>
            <person name="Vaario L.M."/>
            <person name="Yamada A."/>
            <person name="Yan M."/>
            <person name="Wang P."/>
            <person name="Xu J."/>
            <person name="Bruns T."/>
            <person name="Baldrian P."/>
            <person name="Vilgalys R."/>
            <person name="Dunand C."/>
            <person name="Henrissat B."/>
            <person name="Grigoriev I.V."/>
            <person name="Hibbett D."/>
            <person name="Nagy L.G."/>
            <person name="Martin F.M."/>
        </authorList>
    </citation>
    <scope>NUCLEOTIDE SEQUENCE</scope>
    <source>
        <strain evidence="1">P2</strain>
    </source>
</reference>
<organism evidence="1 2">
    <name type="scientific">Thelephora ganbajun</name>
    <name type="common">Ganba fungus</name>
    <dbReference type="NCBI Taxonomy" id="370292"/>
    <lineage>
        <taxon>Eukaryota</taxon>
        <taxon>Fungi</taxon>
        <taxon>Dikarya</taxon>
        <taxon>Basidiomycota</taxon>
        <taxon>Agaricomycotina</taxon>
        <taxon>Agaricomycetes</taxon>
        <taxon>Thelephorales</taxon>
        <taxon>Thelephoraceae</taxon>
        <taxon>Thelephora</taxon>
    </lineage>
</organism>
<name>A0ACB6ZG35_THEGA</name>
<dbReference type="Proteomes" id="UP000886501">
    <property type="component" value="Unassembled WGS sequence"/>
</dbReference>
<gene>
    <name evidence="1" type="ORF">BDM02DRAFT_3155671</name>
</gene>
<accession>A0ACB6ZG35</accession>
<proteinExistence type="predicted"/>
<reference evidence="1" key="1">
    <citation type="submission" date="2019-10" db="EMBL/GenBank/DDBJ databases">
        <authorList>
            <consortium name="DOE Joint Genome Institute"/>
            <person name="Kuo A."/>
            <person name="Miyauchi S."/>
            <person name="Kiss E."/>
            <person name="Drula E."/>
            <person name="Kohler A."/>
            <person name="Sanchez-Garcia M."/>
            <person name="Andreopoulos B."/>
            <person name="Barry K.W."/>
            <person name="Bonito G."/>
            <person name="Buee M."/>
            <person name="Carver A."/>
            <person name="Chen C."/>
            <person name="Cichocki N."/>
            <person name="Clum A."/>
            <person name="Culley D."/>
            <person name="Crous P.W."/>
            <person name="Fauchery L."/>
            <person name="Girlanda M."/>
            <person name="Hayes R."/>
            <person name="Keri Z."/>
            <person name="Labutti K."/>
            <person name="Lipzen A."/>
            <person name="Lombard V."/>
            <person name="Magnuson J."/>
            <person name="Maillard F."/>
            <person name="Morin E."/>
            <person name="Murat C."/>
            <person name="Nolan M."/>
            <person name="Ohm R."/>
            <person name="Pangilinan J."/>
            <person name="Pereira M."/>
            <person name="Perotto S."/>
            <person name="Peter M."/>
            <person name="Riley R."/>
            <person name="Sitrit Y."/>
            <person name="Stielow B."/>
            <person name="Szollosi G."/>
            <person name="Zifcakova L."/>
            <person name="Stursova M."/>
            <person name="Spatafora J.W."/>
            <person name="Tedersoo L."/>
            <person name="Vaario L.-M."/>
            <person name="Yamada A."/>
            <person name="Yan M."/>
            <person name="Wang P."/>
            <person name="Xu J."/>
            <person name="Bruns T."/>
            <person name="Baldrian P."/>
            <person name="Vilgalys R."/>
            <person name="Henrissat B."/>
            <person name="Grigoriev I.V."/>
            <person name="Hibbett D."/>
            <person name="Nagy L.G."/>
            <person name="Martin F.M."/>
        </authorList>
    </citation>
    <scope>NUCLEOTIDE SEQUENCE</scope>
    <source>
        <strain evidence="1">P2</strain>
    </source>
</reference>
<evidence type="ECO:0000313" key="2">
    <source>
        <dbReference type="Proteomes" id="UP000886501"/>
    </source>
</evidence>
<keyword evidence="2" id="KW-1185">Reference proteome</keyword>
<protein>
    <submittedName>
        <fullName evidence="1">Uncharacterized protein</fullName>
    </submittedName>
</protein>
<sequence length="457" mass="49666">MATRMLHSTKVTNGEKHHSVDEVHHHEHHNHNHTTHDHVHDHEHEDHNHNHDHSHSHGIFNAFGHTHSREDTSTAGAEKIVEALKGGSVDRGSQITLVGLYANIVLTGAKGVAGWYMNSAALLAEAGHSLSDLLGDFVTLFAWKLSQKPPSQKYPYGFGKFETLGTISISILLTGGALGIGFHSYNLLIDALAPTISTMPPGIIQDVFQTVQNLPVPEIGHAHTHAASGHDVHGHGSILNPNAAWFAAIGVLSKEWLYRVTKKVADEERSSVLLANAIHHRSDAYSSMVALVAILGNWYFPVLPLDPIGGLLVSLVVLRQGIVLFTGAFGELTDRGVSPRTRRILTRALNPLLPAPSTSAESTVDDSHTYSHAHLRSHSHSVSSPSTLLGIHDLRAMRAGATMFVDVVANVSPTMTMRDAAVIERNIAEKLKSVRREISEVRVKFNVVEKEANGTAH</sequence>